<dbReference type="AlphaFoldDB" id="A0AA40E7Z9"/>
<proteinExistence type="predicted"/>
<evidence type="ECO:0000313" key="2">
    <source>
        <dbReference type="EMBL" id="KAK0730340.1"/>
    </source>
</evidence>
<protein>
    <submittedName>
        <fullName evidence="2">Uncharacterized protein</fullName>
    </submittedName>
</protein>
<keyword evidence="3" id="KW-1185">Reference proteome</keyword>
<reference evidence="2" key="1">
    <citation type="submission" date="2023-06" db="EMBL/GenBank/DDBJ databases">
        <title>Genome-scale phylogeny and comparative genomics of the fungal order Sordariales.</title>
        <authorList>
            <consortium name="Lawrence Berkeley National Laboratory"/>
            <person name="Hensen N."/>
            <person name="Bonometti L."/>
            <person name="Westerberg I."/>
            <person name="Brannstrom I.O."/>
            <person name="Guillou S."/>
            <person name="Cros-Aarteil S."/>
            <person name="Calhoun S."/>
            <person name="Haridas S."/>
            <person name="Kuo A."/>
            <person name="Mondo S."/>
            <person name="Pangilinan J."/>
            <person name="Riley R."/>
            <person name="Labutti K."/>
            <person name="Andreopoulos B."/>
            <person name="Lipzen A."/>
            <person name="Chen C."/>
            <person name="Yanf M."/>
            <person name="Daum C."/>
            <person name="Ng V."/>
            <person name="Clum A."/>
            <person name="Steindorff A."/>
            <person name="Ohm R."/>
            <person name="Martin F."/>
            <person name="Silar P."/>
            <person name="Natvig D."/>
            <person name="Lalanne C."/>
            <person name="Gautier V."/>
            <person name="Ament-Velasquez S.L."/>
            <person name="Kruys A."/>
            <person name="Hutchinson M.I."/>
            <person name="Powell A.J."/>
            <person name="Barry K."/>
            <person name="Miller A.N."/>
            <person name="Grigoriev I.V."/>
            <person name="Debuchy R."/>
            <person name="Gladieux P."/>
            <person name="Thoren M.H."/>
            <person name="Johannesson H."/>
        </authorList>
    </citation>
    <scope>NUCLEOTIDE SEQUENCE</scope>
    <source>
        <strain evidence="2">SMH4607-1</strain>
    </source>
</reference>
<evidence type="ECO:0000256" key="1">
    <source>
        <dbReference type="SAM" id="Phobius"/>
    </source>
</evidence>
<evidence type="ECO:0000313" key="3">
    <source>
        <dbReference type="Proteomes" id="UP001172102"/>
    </source>
</evidence>
<sequence length="94" mass="10449">MPCYALLMFCRCFGSQRLCPSPDRRTAALRRKTWINNVWGLSKAGTSIGSFARVWWGVRWSFSISSALSSLAAAHFTLAAVVNGVTVSQLYFKL</sequence>
<feature type="transmembrane region" description="Helical" evidence="1">
    <location>
        <begin position="38"/>
        <end position="56"/>
    </location>
</feature>
<comment type="caution">
    <text evidence="2">The sequence shown here is derived from an EMBL/GenBank/DDBJ whole genome shotgun (WGS) entry which is preliminary data.</text>
</comment>
<dbReference type="Proteomes" id="UP001172102">
    <property type="component" value="Unassembled WGS sequence"/>
</dbReference>
<dbReference type="EMBL" id="JAUKUA010000001">
    <property type="protein sequence ID" value="KAK0730340.1"/>
    <property type="molecule type" value="Genomic_DNA"/>
</dbReference>
<name>A0AA40E7Z9_9PEZI</name>
<keyword evidence="1" id="KW-1133">Transmembrane helix</keyword>
<keyword evidence="1" id="KW-0472">Membrane</keyword>
<organism evidence="2 3">
    <name type="scientific">Lasiosphaeris hirsuta</name>
    <dbReference type="NCBI Taxonomy" id="260670"/>
    <lineage>
        <taxon>Eukaryota</taxon>
        <taxon>Fungi</taxon>
        <taxon>Dikarya</taxon>
        <taxon>Ascomycota</taxon>
        <taxon>Pezizomycotina</taxon>
        <taxon>Sordariomycetes</taxon>
        <taxon>Sordariomycetidae</taxon>
        <taxon>Sordariales</taxon>
        <taxon>Lasiosphaeriaceae</taxon>
        <taxon>Lasiosphaeris</taxon>
    </lineage>
</organism>
<accession>A0AA40E7Z9</accession>
<gene>
    <name evidence="2" type="ORF">B0H67DRAFT_561324</name>
</gene>
<keyword evidence="1" id="KW-0812">Transmembrane</keyword>
<feature type="transmembrane region" description="Helical" evidence="1">
    <location>
        <begin position="68"/>
        <end position="92"/>
    </location>
</feature>